<evidence type="ECO:0000313" key="1">
    <source>
        <dbReference type="EMBL" id="CAG8687103.1"/>
    </source>
</evidence>
<name>A0ACA9P6F9_9GLOM</name>
<accession>A0ACA9P6F9</accession>
<protein>
    <submittedName>
        <fullName evidence="1">246_t:CDS:1</fullName>
    </submittedName>
</protein>
<proteinExistence type="predicted"/>
<reference evidence="1" key="1">
    <citation type="submission" date="2021-06" db="EMBL/GenBank/DDBJ databases">
        <authorList>
            <person name="Kallberg Y."/>
            <person name="Tangrot J."/>
            <person name="Rosling A."/>
        </authorList>
    </citation>
    <scope>NUCLEOTIDE SEQUENCE</scope>
    <source>
        <strain evidence="1">AU212A</strain>
    </source>
</reference>
<dbReference type="EMBL" id="CAJVPM010034364">
    <property type="protein sequence ID" value="CAG8687103.1"/>
    <property type="molecule type" value="Genomic_DNA"/>
</dbReference>
<feature type="non-terminal residue" evidence="1">
    <location>
        <position position="1"/>
    </location>
</feature>
<comment type="caution">
    <text evidence="1">The sequence shown here is derived from an EMBL/GenBank/DDBJ whole genome shotgun (WGS) entry which is preliminary data.</text>
</comment>
<gene>
    <name evidence="1" type="ORF">SCALOS_LOCUS9982</name>
</gene>
<organism evidence="1 2">
    <name type="scientific">Scutellospora calospora</name>
    <dbReference type="NCBI Taxonomy" id="85575"/>
    <lineage>
        <taxon>Eukaryota</taxon>
        <taxon>Fungi</taxon>
        <taxon>Fungi incertae sedis</taxon>
        <taxon>Mucoromycota</taxon>
        <taxon>Glomeromycotina</taxon>
        <taxon>Glomeromycetes</taxon>
        <taxon>Diversisporales</taxon>
        <taxon>Gigasporaceae</taxon>
        <taxon>Scutellospora</taxon>
    </lineage>
</organism>
<dbReference type="Proteomes" id="UP000789860">
    <property type="component" value="Unassembled WGS sequence"/>
</dbReference>
<sequence length="42" mass="5018">EISRVEANTSNRSRQKDTKVIKSQSKSKIKKERQFRLELEKI</sequence>
<evidence type="ECO:0000313" key="2">
    <source>
        <dbReference type="Proteomes" id="UP000789860"/>
    </source>
</evidence>
<keyword evidence="2" id="KW-1185">Reference proteome</keyword>